<dbReference type="AlphaFoldDB" id="A0A6J7ID71"/>
<name>A0A6J7ID71_9ZZZZ</name>
<sequence length="160" mass="16822">MGAGLGVDAHRVAVATLESGGEFSCDLGGLVLVKGHVGLLHGREHLRGPPHVDGVLNIGILEGQVECRLGGRIEVRRGGIAPEKPRSHDGHALAVATGQCLVDLSGPFLRSRVKDTATRRRPGAHFVLTKERNHAGGAKLARPTPVGEAEPVDRRIKAVV</sequence>
<evidence type="ECO:0000313" key="1">
    <source>
        <dbReference type="EMBL" id="CAB4928482.1"/>
    </source>
</evidence>
<organism evidence="1">
    <name type="scientific">freshwater metagenome</name>
    <dbReference type="NCBI Taxonomy" id="449393"/>
    <lineage>
        <taxon>unclassified sequences</taxon>
        <taxon>metagenomes</taxon>
        <taxon>ecological metagenomes</taxon>
    </lineage>
</organism>
<protein>
    <submittedName>
        <fullName evidence="1">Unannotated protein</fullName>
    </submittedName>
</protein>
<gene>
    <name evidence="1" type="ORF">UFOPK3720_00594</name>
</gene>
<proteinExistence type="predicted"/>
<reference evidence="1" key="1">
    <citation type="submission" date="2020-05" db="EMBL/GenBank/DDBJ databases">
        <authorList>
            <person name="Chiriac C."/>
            <person name="Salcher M."/>
            <person name="Ghai R."/>
            <person name="Kavagutti S V."/>
        </authorList>
    </citation>
    <scope>NUCLEOTIDE SEQUENCE</scope>
</reference>
<accession>A0A6J7ID71</accession>
<dbReference type="EMBL" id="CAFBNB010000088">
    <property type="protein sequence ID" value="CAB4928482.1"/>
    <property type="molecule type" value="Genomic_DNA"/>
</dbReference>